<feature type="domain" description="Translation initiation factor 3 C-terminal" evidence="5">
    <location>
        <begin position="79"/>
        <end position="161"/>
    </location>
</feature>
<dbReference type="Pfam" id="PF05198">
    <property type="entry name" value="IF3_N"/>
    <property type="match status" value="1"/>
</dbReference>
<dbReference type="SUPFAM" id="SSF55200">
    <property type="entry name" value="Translation initiation factor IF3, C-terminal domain"/>
    <property type="match status" value="1"/>
</dbReference>
<proteinExistence type="inferred from homology"/>
<sequence length="163" mass="18692">MINENIRGEEFRVIDDQGKQVGVLKRDEALKHAKDLGIDLVLVAPGITPPVVKAIDVHKYHYQEEKRNQEGKKGMKKSQTKDIKLSLFISEHDLERLKNKTSEFLHEGHQVRVKLPLFGRELGKRDMAFDLLKAFIASIEEVQVSSEPRFQGKVLIAVLVRKR</sequence>
<dbReference type="GO" id="GO:0032790">
    <property type="term" value="P:ribosome disassembly"/>
    <property type="evidence" value="ECO:0007669"/>
    <property type="project" value="TreeGrafter"/>
</dbReference>
<dbReference type="Pfam" id="PF00707">
    <property type="entry name" value="IF3_C"/>
    <property type="match status" value="1"/>
</dbReference>
<dbReference type="InterPro" id="IPR001288">
    <property type="entry name" value="Translation_initiation_fac_3"/>
</dbReference>
<protein>
    <recommendedName>
        <fullName evidence="4">Translation initiation factor IF-3</fullName>
    </recommendedName>
</protein>
<dbReference type="InterPro" id="IPR036787">
    <property type="entry name" value="T_IF-3_N_sf"/>
</dbReference>
<evidence type="ECO:0000313" key="7">
    <source>
        <dbReference type="EMBL" id="OGK38925.1"/>
    </source>
</evidence>
<dbReference type="GO" id="GO:0043022">
    <property type="term" value="F:ribosome binding"/>
    <property type="evidence" value="ECO:0007669"/>
    <property type="project" value="TreeGrafter"/>
</dbReference>
<reference evidence="7 8" key="1">
    <citation type="journal article" date="2016" name="Nat. Commun.">
        <title>Thousands of microbial genomes shed light on interconnected biogeochemical processes in an aquifer system.</title>
        <authorList>
            <person name="Anantharaman K."/>
            <person name="Brown C.T."/>
            <person name="Hug L.A."/>
            <person name="Sharon I."/>
            <person name="Castelle C.J."/>
            <person name="Probst A.J."/>
            <person name="Thomas B.C."/>
            <person name="Singh A."/>
            <person name="Wilkins M.J."/>
            <person name="Karaoz U."/>
            <person name="Brodie E.L."/>
            <person name="Williams K.H."/>
            <person name="Hubbard S.S."/>
            <person name="Banfield J.F."/>
        </authorList>
    </citation>
    <scope>NUCLEOTIDE SEQUENCE [LARGE SCALE GENOMIC DNA]</scope>
</reference>
<keyword evidence="3" id="KW-0648">Protein biosynthesis</keyword>
<keyword evidence="2 7" id="KW-0396">Initiation factor</keyword>
<dbReference type="Gene3D" id="3.10.20.80">
    <property type="entry name" value="Translation initiation factor 3 (IF-3), N-terminal domain"/>
    <property type="match status" value="1"/>
</dbReference>
<evidence type="ECO:0000313" key="8">
    <source>
        <dbReference type="Proteomes" id="UP000179024"/>
    </source>
</evidence>
<evidence type="ECO:0000259" key="5">
    <source>
        <dbReference type="Pfam" id="PF00707"/>
    </source>
</evidence>
<dbReference type="EMBL" id="MGAE01000038">
    <property type="protein sequence ID" value="OGK38925.1"/>
    <property type="molecule type" value="Genomic_DNA"/>
</dbReference>
<dbReference type="AlphaFoldDB" id="A0A1F7I6E6"/>
<dbReference type="Gene3D" id="3.30.110.10">
    <property type="entry name" value="Translation initiation factor 3 (IF-3), C-terminal domain"/>
    <property type="match status" value="1"/>
</dbReference>
<dbReference type="Proteomes" id="UP000179024">
    <property type="component" value="Unassembled WGS sequence"/>
</dbReference>
<evidence type="ECO:0000256" key="3">
    <source>
        <dbReference type="ARBA" id="ARBA00022917"/>
    </source>
</evidence>
<dbReference type="InterPro" id="IPR019814">
    <property type="entry name" value="Translation_initiation_fac_3_N"/>
</dbReference>
<evidence type="ECO:0000259" key="6">
    <source>
        <dbReference type="Pfam" id="PF05198"/>
    </source>
</evidence>
<evidence type="ECO:0000256" key="1">
    <source>
        <dbReference type="ARBA" id="ARBA00005439"/>
    </source>
</evidence>
<organism evidence="7 8">
    <name type="scientific">Candidatus Roizmanbacteria bacterium RIFCSPHIGHO2_12_FULL_44_10</name>
    <dbReference type="NCBI Taxonomy" id="1802054"/>
    <lineage>
        <taxon>Bacteria</taxon>
        <taxon>Candidatus Roizmaniibacteriota</taxon>
    </lineage>
</organism>
<dbReference type="NCBIfam" id="TIGR00168">
    <property type="entry name" value="infC"/>
    <property type="match status" value="1"/>
</dbReference>
<dbReference type="InterPro" id="IPR019815">
    <property type="entry name" value="Translation_initiation_fac_3_C"/>
</dbReference>
<dbReference type="GO" id="GO:0005737">
    <property type="term" value="C:cytoplasm"/>
    <property type="evidence" value="ECO:0007669"/>
    <property type="project" value="UniProtKB-ARBA"/>
</dbReference>
<feature type="domain" description="Translation initiation factor 3 N-terminal" evidence="6">
    <location>
        <begin position="2"/>
        <end position="70"/>
    </location>
</feature>
<comment type="similarity">
    <text evidence="1">Belongs to the IF-3 family.</text>
</comment>
<comment type="caution">
    <text evidence="7">The sequence shown here is derived from an EMBL/GenBank/DDBJ whole genome shotgun (WGS) entry which is preliminary data.</text>
</comment>
<dbReference type="SUPFAM" id="SSF54364">
    <property type="entry name" value="Translation initiation factor IF3, N-terminal domain"/>
    <property type="match status" value="1"/>
</dbReference>
<dbReference type="PANTHER" id="PTHR10938">
    <property type="entry name" value="TRANSLATION INITIATION FACTOR IF-3"/>
    <property type="match status" value="1"/>
</dbReference>
<gene>
    <name evidence="7" type="ORF">A3F34_02120</name>
</gene>
<name>A0A1F7I6E6_9BACT</name>
<dbReference type="InterPro" id="IPR036788">
    <property type="entry name" value="T_IF-3_C_sf"/>
</dbReference>
<dbReference type="GO" id="GO:0003743">
    <property type="term" value="F:translation initiation factor activity"/>
    <property type="evidence" value="ECO:0007669"/>
    <property type="project" value="UniProtKB-UniRule"/>
</dbReference>
<evidence type="ECO:0000256" key="2">
    <source>
        <dbReference type="ARBA" id="ARBA00022540"/>
    </source>
</evidence>
<evidence type="ECO:0000256" key="4">
    <source>
        <dbReference type="NCBIfam" id="TIGR00168"/>
    </source>
</evidence>
<accession>A0A1F7I6E6</accession>
<dbReference type="PANTHER" id="PTHR10938:SF0">
    <property type="entry name" value="TRANSLATION INITIATION FACTOR IF-3, MITOCHONDRIAL"/>
    <property type="match status" value="1"/>
</dbReference>